<dbReference type="SUPFAM" id="SSF141523">
    <property type="entry name" value="L,D-transpeptidase catalytic domain-like"/>
    <property type="match status" value="1"/>
</dbReference>
<evidence type="ECO:0000256" key="6">
    <source>
        <dbReference type="PROSITE-ProRule" id="PRU01373"/>
    </source>
</evidence>
<proteinExistence type="predicted"/>
<organism evidence="10 11">
    <name type="scientific">Candidatus Methylomirabilis tolerans</name>
    <dbReference type="NCBI Taxonomy" id="3123416"/>
    <lineage>
        <taxon>Bacteria</taxon>
        <taxon>Candidatus Methylomirabilota</taxon>
        <taxon>Candidatus Methylomirabilia</taxon>
        <taxon>Candidatus Methylomirabilales</taxon>
        <taxon>Candidatus Methylomirabilaceae</taxon>
        <taxon>Candidatus Methylomirabilis</taxon>
    </lineage>
</organism>
<feature type="active site" description="Nucleophile" evidence="6">
    <location>
        <position position="209"/>
    </location>
</feature>
<evidence type="ECO:0000256" key="3">
    <source>
        <dbReference type="ARBA" id="ARBA00022960"/>
    </source>
</evidence>
<evidence type="ECO:0000259" key="9">
    <source>
        <dbReference type="PROSITE" id="PS52029"/>
    </source>
</evidence>
<accession>A0AAJ1AI64</accession>
<gene>
    <name evidence="10" type="ORF">K8G79_02155</name>
</gene>
<evidence type="ECO:0000256" key="2">
    <source>
        <dbReference type="ARBA" id="ARBA00022679"/>
    </source>
</evidence>
<feature type="chain" id="PRO_5042611313" evidence="8">
    <location>
        <begin position="25"/>
        <end position="298"/>
    </location>
</feature>
<name>A0AAJ1AI64_9BACT</name>
<dbReference type="GO" id="GO:0008360">
    <property type="term" value="P:regulation of cell shape"/>
    <property type="evidence" value="ECO:0007669"/>
    <property type="project" value="UniProtKB-UniRule"/>
</dbReference>
<dbReference type="Proteomes" id="UP001197609">
    <property type="component" value="Unassembled WGS sequence"/>
</dbReference>
<feature type="compositionally biased region" description="Polar residues" evidence="7">
    <location>
        <begin position="270"/>
        <end position="280"/>
    </location>
</feature>
<evidence type="ECO:0000256" key="7">
    <source>
        <dbReference type="SAM" id="MobiDB-lite"/>
    </source>
</evidence>
<evidence type="ECO:0000256" key="4">
    <source>
        <dbReference type="ARBA" id="ARBA00022984"/>
    </source>
</evidence>
<evidence type="ECO:0000313" key="11">
    <source>
        <dbReference type="Proteomes" id="UP001197609"/>
    </source>
</evidence>
<feature type="signal peptide" evidence="8">
    <location>
        <begin position="1"/>
        <end position="24"/>
    </location>
</feature>
<feature type="active site" description="Proton donor/acceptor" evidence="6">
    <location>
        <position position="196"/>
    </location>
</feature>
<comment type="caution">
    <text evidence="10">The sequence shown here is derived from an EMBL/GenBank/DDBJ whole genome shotgun (WGS) entry which is preliminary data.</text>
</comment>
<dbReference type="CDD" id="cd16913">
    <property type="entry name" value="YkuD_like"/>
    <property type="match status" value="1"/>
</dbReference>
<evidence type="ECO:0000313" key="10">
    <source>
        <dbReference type="EMBL" id="MBZ0158946.1"/>
    </source>
</evidence>
<dbReference type="PANTHER" id="PTHR30582:SF2">
    <property type="entry name" value="L,D-TRANSPEPTIDASE YCIB-RELATED"/>
    <property type="match status" value="1"/>
</dbReference>
<dbReference type="Gene3D" id="2.40.440.10">
    <property type="entry name" value="L,D-transpeptidase catalytic domain-like"/>
    <property type="match status" value="1"/>
</dbReference>
<protein>
    <submittedName>
        <fullName evidence="10">L,D-transpeptidase</fullName>
    </submittedName>
</protein>
<dbReference type="AlphaFoldDB" id="A0AAJ1AI64"/>
<dbReference type="GO" id="GO:0005576">
    <property type="term" value="C:extracellular region"/>
    <property type="evidence" value="ECO:0007669"/>
    <property type="project" value="TreeGrafter"/>
</dbReference>
<dbReference type="GO" id="GO:0016740">
    <property type="term" value="F:transferase activity"/>
    <property type="evidence" value="ECO:0007669"/>
    <property type="project" value="UniProtKB-KW"/>
</dbReference>
<dbReference type="InterPro" id="IPR050979">
    <property type="entry name" value="LD-transpeptidase"/>
</dbReference>
<dbReference type="GO" id="GO:0071555">
    <property type="term" value="P:cell wall organization"/>
    <property type="evidence" value="ECO:0007669"/>
    <property type="project" value="UniProtKB-UniRule"/>
</dbReference>
<comment type="pathway">
    <text evidence="1 6">Cell wall biogenesis; peptidoglycan biosynthesis.</text>
</comment>
<feature type="region of interest" description="Disordered" evidence="7">
    <location>
        <begin position="266"/>
        <end position="298"/>
    </location>
</feature>
<dbReference type="PROSITE" id="PS52029">
    <property type="entry name" value="LD_TPASE"/>
    <property type="match status" value="1"/>
</dbReference>
<keyword evidence="3 6" id="KW-0133">Cell shape</keyword>
<dbReference type="Pfam" id="PF03734">
    <property type="entry name" value="YkuD"/>
    <property type="match status" value="1"/>
</dbReference>
<keyword evidence="4 6" id="KW-0573">Peptidoglycan synthesis</keyword>
<feature type="domain" description="L,D-TPase catalytic" evidence="9">
    <location>
        <begin position="114"/>
        <end position="237"/>
    </location>
</feature>
<dbReference type="InterPro" id="IPR038063">
    <property type="entry name" value="Transpep_catalytic_dom"/>
</dbReference>
<evidence type="ECO:0000256" key="8">
    <source>
        <dbReference type="SAM" id="SignalP"/>
    </source>
</evidence>
<keyword evidence="2" id="KW-0808">Transferase</keyword>
<evidence type="ECO:0000256" key="1">
    <source>
        <dbReference type="ARBA" id="ARBA00004752"/>
    </source>
</evidence>
<keyword evidence="8" id="KW-0732">Signal</keyword>
<reference evidence="10 11" key="1">
    <citation type="journal article" date="2021" name="bioRxiv">
        <title>Unraveling nitrogen, sulfur and carbon metabolic pathways and microbial community transcriptional responses to substrate deprivation and toxicity stresses in a bioreactor mimicking anoxic brackish coastal sediment conditions.</title>
        <authorList>
            <person name="Martins P.D."/>
            <person name="Echeveste M.J."/>
            <person name="Arshad A."/>
            <person name="Kurth J."/>
            <person name="Ouboter H."/>
            <person name="Jetten M.S.M."/>
            <person name="Welte C.U."/>
        </authorList>
    </citation>
    <scope>NUCLEOTIDE SEQUENCE [LARGE SCALE GENOMIC DNA]</scope>
    <source>
        <strain evidence="10">MAG_38</strain>
    </source>
</reference>
<dbReference type="GO" id="GO:0018104">
    <property type="term" value="P:peptidoglycan-protein cross-linking"/>
    <property type="evidence" value="ECO:0007669"/>
    <property type="project" value="TreeGrafter"/>
</dbReference>
<dbReference type="InterPro" id="IPR005490">
    <property type="entry name" value="LD_TPept_cat_dom"/>
</dbReference>
<sequence>MSRYYCWLASVLVCLFLFSAPAELWGVSSPAPPSRCAIKYPSDAGLEWECQRLRARETLETLFGSRWVDVARFNRIDRRHAHPGISLKVPRRLEDIAGFTPMPQEYPLAVGEAKFILIDLTEQFLGAYEHGRLAFSVPIATGERGNETPTGEFAITAAHRHHHSSRYTIEKTNTPYPMNYALRFHISPVGNVYWIHGRDIPGYPASHGCIGLYDEPMQKKYYGYPHEPILEDARTLYNWVLAPLPEDEKYRILDSGPRVLIVGQAPVPQRGSSRAHSSVKSAPHVPSGAQHQLEGIVK</sequence>
<dbReference type="EMBL" id="JAIOIU010000029">
    <property type="protein sequence ID" value="MBZ0158946.1"/>
    <property type="molecule type" value="Genomic_DNA"/>
</dbReference>
<dbReference type="GO" id="GO:0071972">
    <property type="term" value="F:peptidoglycan L,D-transpeptidase activity"/>
    <property type="evidence" value="ECO:0007669"/>
    <property type="project" value="TreeGrafter"/>
</dbReference>
<evidence type="ECO:0000256" key="5">
    <source>
        <dbReference type="ARBA" id="ARBA00023316"/>
    </source>
</evidence>
<dbReference type="PANTHER" id="PTHR30582">
    <property type="entry name" value="L,D-TRANSPEPTIDASE"/>
    <property type="match status" value="1"/>
</dbReference>
<keyword evidence="5 6" id="KW-0961">Cell wall biogenesis/degradation</keyword>